<dbReference type="SUPFAM" id="SSF52172">
    <property type="entry name" value="CheY-like"/>
    <property type="match status" value="1"/>
</dbReference>
<evidence type="ECO:0000313" key="8">
    <source>
        <dbReference type="EMBL" id="SMC46020.1"/>
    </source>
</evidence>
<dbReference type="Pfam" id="PF02954">
    <property type="entry name" value="HTH_8"/>
    <property type="match status" value="1"/>
</dbReference>
<dbReference type="Gene3D" id="1.10.8.60">
    <property type="match status" value="1"/>
</dbReference>
<dbReference type="InterPro" id="IPR027417">
    <property type="entry name" value="P-loop_NTPase"/>
</dbReference>
<keyword evidence="4" id="KW-0804">Transcription</keyword>
<dbReference type="AlphaFoldDB" id="A0A1W1ZC68"/>
<dbReference type="CDD" id="cd00009">
    <property type="entry name" value="AAA"/>
    <property type="match status" value="1"/>
</dbReference>
<evidence type="ECO:0000259" key="6">
    <source>
        <dbReference type="PROSITE" id="PS50045"/>
    </source>
</evidence>
<dbReference type="Gene3D" id="3.40.50.2300">
    <property type="match status" value="1"/>
</dbReference>
<dbReference type="SMART" id="SM00382">
    <property type="entry name" value="AAA"/>
    <property type="match status" value="1"/>
</dbReference>
<dbReference type="InterPro" id="IPR002197">
    <property type="entry name" value="HTH_Fis"/>
</dbReference>
<dbReference type="RefSeq" id="WP_084016523.1">
    <property type="nucleotide sequence ID" value="NZ_FWXS01000002.1"/>
</dbReference>
<dbReference type="SUPFAM" id="SSF52540">
    <property type="entry name" value="P-loop containing nucleoside triphosphate hydrolases"/>
    <property type="match status" value="1"/>
</dbReference>
<dbReference type="PROSITE" id="PS00676">
    <property type="entry name" value="SIGMA54_INTERACT_2"/>
    <property type="match status" value="1"/>
</dbReference>
<dbReference type="GO" id="GO:0000160">
    <property type="term" value="P:phosphorelay signal transduction system"/>
    <property type="evidence" value="ECO:0007669"/>
    <property type="project" value="InterPro"/>
</dbReference>
<evidence type="ECO:0000313" key="9">
    <source>
        <dbReference type="Proteomes" id="UP000192393"/>
    </source>
</evidence>
<protein>
    <submittedName>
        <fullName evidence="8">DNA-binding transcriptional response regulator, NtrC family, contains REC, AAA-type ATPase, and a Fis-type DNA-binding domains</fullName>
    </submittedName>
</protein>
<reference evidence="8 9" key="1">
    <citation type="submission" date="2017-04" db="EMBL/GenBank/DDBJ databases">
        <authorList>
            <person name="Afonso C.L."/>
            <person name="Miller P.J."/>
            <person name="Scott M.A."/>
            <person name="Spackman E."/>
            <person name="Goraichik I."/>
            <person name="Dimitrov K.M."/>
            <person name="Suarez D.L."/>
            <person name="Swayne D.E."/>
        </authorList>
    </citation>
    <scope>NUCLEOTIDE SEQUENCE [LARGE SCALE GENOMIC DNA]</scope>
    <source>
        <strain evidence="8 9">CGMCC 1.12708</strain>
    </source>
</reference>
<dbReference type="InterPro" id="IPR025943">
    <property type="entry name" value="Sigma_54_int_dom_ATP-bd_2"/>
</dbReference>
<organism evidence="8 9">
    <name type="scientific">Moheibacter sediminis</name>
    <dbReference type="NCBI Taxonomy" id="1434700"/>
    <lineage>
        <taxon>Bacteria</taxon>
        <taxon>Pseudomonadati</taxon>
        <taxon>Bacteroidota</taxon>
        <taxon>Flavobacteriia</taxon>
        <taxon>Flavobacteriales</taxon>
        <taxon>Weeksellaceae</taxon>
        <taxon>Moheibacter</taxon>
    </lineage>
</organism>
<evidence type="ECO:0000256" key="2">
    <source>
        <dbReference type="ARBA" id="ARBA00022840"/>
    </source>
</evidence>
<sequence length="451" mass="51523">MRKKEATILIVDDDQDILFSAKVWLKRFFSLVLTCDAPQKIRSIIQENELDAVLLDMNYRKGYEDGKEGLYWLDYLQEVSPNTVVILMTGFGDVALAVDGLKRGAFDFVLKPWDNDKLYASVKAAVDLARKNKKVDQLEKITESNMVSYFEGKSSAMTSTFNFVRKVAPTDATVLILGENGTGKYIMAQEIYSKSERKNAPFVHVDLGSINENLFESELFGYAKGAFTGAEKDVAGRFELADGGTIFLDEIGNLSLPLQAKLLTILQNQKVNRLGESKERKINVRVICATNAPIYKMVKEGKFRQDLLFRINTMEITIPPLRERKEDIFPLAEYLLQKFKNKYRKQDLIFSNNVKNEIQQYTWPGNIREMENVLERAVILADKAEIDNYDLHFSPIDVSNEFTSNLTLEEMEKEMVQKAMRKHHGNISKAAEDLGITRAALYRRIEKFNLS</sequence>
<evidence type="ECO:0000256" key="4">
    <source>
        <dbReference type="ARBA" id="ARBA00023163"/>
    </source>
</evidence>
<dbReference type="FunFam" id="3.40.50.300:FF:000006">
    <property type="entry name" value="DNA-binding transcriptional regulator NtrC"/>
    <property type="match status" value="1"/>
</dbReference>
<dbReference type="InterPro" id="IPR001789">
    <property type="entry name" value="Sig_transdc_resp-reg_receiver"/>
</dbReference>
<evidence type="ECO:0000256" key="5">
    <source>
        <dbReference type="PROSITE-ProRule" id="PRU00169"/>
    </source>
</evidence>
<dbReference type="InterPro" id="IPR011006">
    <property type="entry name" value="CheY-like_superfamily"/>
</dbReference>
<feature type="domain" description="Response regulatory" evidence="7">
    <location>
        <begin position="7"/>
        <end position="126"/>
    </location>
</feature>
<dbReference type="Pfam" id="PF25601">
    <property type="entry name" value="AAA_lid_14"/>
    <property type="match status" value="1"/>
</dbReference>
<feature type="domain" description="Sigma-54 factor interaction" evidence="6">
    <location>
        <begin position="150"/>
        <end position="379"/>
    </location>
</feature>
<name>A0A1W1ZC68_9FLAO</name>
<keyword evidence="3" id="KW-0805">Transcription regulation</keyword>
<feature type="modified residue" description="4-aspartylphosphate" evidence="5">
    <location>
        <position position="56"/>
    </location>
</feature>
<keyword evidence="9" id="KW-1185">Reference proteome</keyword>
<dbReference type="InterPro" id="IPR002078">
    <property type="entry name" value="Sigma_54_int"/>
</dbReference>
<evidence type="ECO:0000256" key="1">
    <source>
        <dbReference type="ARBA" id="ARBA00022741"/>
    </source>
</evidence>
<accession>A0A1W1ZC68</accession>
<keyword evidence="8" id="KW-0238">DNA-binding</keyword>
<dbReference type="Gene3D" id="1.10.10.60">
    <property type="entry name" value="Homeodomain-like"/>
    <property type="match status" value="1"/>
</dbReference>
<dbReference type="STRING" id="1434700.SAMN06296427_102377"/>
<dbReference type="PRINTS" id="PR01590">
    <property type="entry name" value="HTHFIS"/>
</dbReference>
<dbReference type="SMART" id="SM00448">
    <property type="entry name" value="REC"/>
    <property type="match status" value="1"/>
</dbReference>
<gene>
    <name evidence="8" type="ORF">SAMN06296427_102377</name>
</gene>
<dbReference type="GO" id="GO:0006355">
    <property type="term" value="P:regulation of DNA-templated transcription"/>
    <property type="evidence" value="ECO:0007669"/>
    <property type="project" value="InterPro"/>
</dbReference>
<dbReference type="InterPro" id="IPR009057">
    <property type="entry name" value="Homeodomain-like_sf"/>
</dbReference>
<dbReference type="PANTHER" id="PTHR32071:SF113">
    <property type="entry name" value="ALGINATE BIOSYNTHESIS TRANSCRIPTIONAL REGULATORY PROTEIN ALGB"/>
    <property type="match status" value="1"/>
</dbReference>
<evidence type="ECO:0000256" key="3">
    <source>
        <dbReference type="ARBA" id="ARBA00023015"/>
    </source>
</evidence>
<dbReference type="Pfam" id="PF00158">
    <property type="entry name" value="Sigma54_activat"/>
    <property type="match status" value="1"/>
</dbReference>
<dbReference type="SUPFAM" id="SSF46689">
    <property type="entry name" value="Homeodomain-like"/>
    <property type="match status" value="1"/>
</dbReference>
<dbReference type="PROSITE" id="PS50110">
    <property type="entry name" value="RESPONSE_REGULATORY"/>
    <property type="match status" value="1"/>
</dbReference>
<keyword evidence="2" id="KW-0067">ATP-binding</keyword>
<dbReference type="Proteomes" id="UP000192393">
    <property type="component" value="Unassembled WGS sequence"/>
</dbReference>
<dbReference type="EMBL" id="FWXS01000002">
    <property type="protein sequence ID" value="SMC46020.1"/>
    <property type="molecule type" value="Genomic_DNA"/>
</dbReference>
<dbReference type="OrthoDB" id="5401077at2"/>
<dbReference type="GO" id="GO:0005524">
    <property type="term" value="F:ATP binding"/>
    <property type="evidence" value="ECO:0007669"/>
    <property type="project" value="UniProtKB-KW"/>
</dbReference>
<evidence type="ECO:0000259" key="7">
    <source>
        <dbReference type="PROSITE" id="PS50110"/>
    </source>
</evidence>
<dbReference type="InterPro" id="IPR003593">
    <property type="entry name" value="AAA+_ATPase"/>
</dbReference>
<dbReference type="GO" id="GO:0043565">
    <property type="term" value="F:sequence-specific DNA binding"/>
    <property type="evidence" value="ECO:0007669"/>
    <property type="project" value="InterPro"/>
</dbReference>
<dbReference type="PANTHER" id="PTHR32071">
    <property type="entry name" value="TRANSCRIPTIONAL REGULATORY PROTEIN"/>
    <property type="match status" value="1"/>
</dbReference>
<keyword evidence="5" id="KW-0597">Phosphoprotein</keyword>
<dbReference type="PROSITE" id="PS50045">
    <property type="entry name" value="SIGMA54_INTERACT_4"/>
    <property type="match status" value="1"/>
</dbReference>
<keyword evidence="1" id="KW-0547">Nucleotide-binding</keyword>
<dbReference type="InterPro" id="IPR058031">
    <property type="entry name" value="AAA_lid_NorR"/>
</dbReference>
<proteinExistence type="predicted"/>
<dbReference type="Gene3D" id="3.40.50.300">
    <property type="entry name" value="P-loop containing nucleotide triphosphate hydrolases"/>
    <property type="match status" value="1"/>
</dbReference>
<dbReference type="Pfam" id="PF00072">
    <property type="entry name" value="Response_reg"/>
    <property type="match status" value="1"/>
</dbReference>